<dbReference type="Proteomes" id="UP000294225">
    <property type="component" value="Unassembled WGS sequence"/>
</dbReference>
<feature type="transmembrane region" description="Helical" evidence="1">
    <location>
        <begin position="360"/>
        <end position="379"/>
    </location>
</feature>
<dbReference type="InterPro" id="IPR011701">
    <property type="entry name" value="MFS"/>
</dbReference>
<evidence type="ECO:0000313" key="2">
    <source>
        <dbReference type="EMBL" id="TCC36317.1"/>
    </source>
</evidence>
<dbReference type="Gene3D" id="1.20.1250.20">
    <property type="entry name" value="MFS general substrate transporter like domains"/>
    <property type="match status" value="2"/>
</dbReference>
<dbReference type="PANTHER" id="PTHR23546:SF1">
    <property type="entry name" value="MEMBRANE PROTEIN"/>
    <property type="match status" value="1"/>
</dbReference>
<dbReference type="AlphaFoldDB" id="A0A4R0IT95"/>
<gene>
    <name evidence="2" type="ORF">E0H92_27075</name>
</gene>
<keyword evidence="1" id="KW-0812">Transmembrane</keyword>
<dbReference type="Pfam" id="PF07690">
    <property type="entry name" value="MFS_1"/>
    <property type="match status" value="1"/>
</dbReference>
<feature type="transmembrane region" description="Helical" evidence="1">
    <location>
        <begin position="296"/>
        <end position="318"/>
    </location>
</feature>
<accession>A0A4R0IT95</accession>
<feature type="transmembrane region" description="Helical" evidence="1">
    <location>
        <begin position="153"/>
        <end position="174"/>
    </location>
</feature>
<name>A0A4R0IT95_9ACTN</name>
<feature type="transmembrane region" description="Helical" evidence="1">
    <location>
        <begin position="78"/>
        <end position="99"/>
    </location>
</feature>
<dbReference type="GO" id="GO:0022857">
    <property type="term" value="F:transmembrane transporter activity"/>
    <property type="evidence" value="ECO:0007669"/>
    <property type="project" value="InterPro"/>
</dbReference>
<sequence length="412" mass="42628">MVLSRLRNAFDSSALPGIAILAVFFAQQSIASLLVPLGRASQLSDQALGGIMSMSSVCFVVGSVLWGFLAGTMRADRLLTLGFSGAAIGLVIFAAALNLTRNGLLASDSAFWMALVGRSIIFGMAASVVPIVSQSFALTLDSPRTRQLAVSNIGLAYSLSGICGPAVGAALFVVTPLAPLWAAPALIVFVGSLVVVVFRKHERSRPIIRSASGPRRSEGRSAIGLRAGTRLLAGVLLSCGSSCVIILFPFLLQDKFRLTSAESGPVIGISLTCAALAGLAGQILITRRWKWPPAALVLLGSVVQLAGAMLLVLSPSVVVTCGGVVLNAFGSAMSVPAYTLWIGSVVQAQAQARLAGYMEATNSLAPALVPLVGVAAYHWSPSAPFLAAAISFTCVTAWSMTTVAPRRAPHRG</sequence>
<feature type="transmembrane region" description="Helical" evidence="1">
    <location>
        <begin position="385"/>
        <end position="404"/>
    </location>
</feature>
<organism evidence="2 3">
    <name type="scientific">Kribbella speibonae</name>
    <dbReference type="NCBI Taxonomy" id="1572660"/>
    <lineage>
        <taxon>Bacteria</taxon>
        <taxon>Bacillati</taxon>
        <taxon>Actinomycetota</taxon>
        <taxon>Actinomycetes</taxon>
        <taxon>Propionibacteriales</taxon>
        <taxon>Kribbellaceae</taxon>
        <taxon>Kribbella</taxon>
    </lineage>
</organism>
<keyword evidence="1" id="KW-0472">Membrane</keyword>
<feature type="transmembrane region" description="Helical" evidence="1">
    <location>
        <begin position="231"/>
        <end position="252"/>
    </location>
</feature>
<keyword evidence="1" id="KW-1133">Transmembrane helix</keyword>
<dbReference type="SUPFAM" id="SSF103473">
    <property type="entry name" value="MFS general substrate transporter"/>
    <property type="match status" value="1"/>
</dbReference>
<proteinExistence type="predicted"/>
<dbReference type="InterPro" id="IPR036259">
    <property type="entry name" value="MFS_trans_sf"/>
</dbReference>
<feature type="transmembrane region" description="Helical" evidence="1">
    <location>
        <begin position="111"/>
        <end position="132"/>
    </location>
</feature>
<dbReference type="EMBL" id="SJKC01000003">
    <property type="protein sequence ID" value="TCC36317.1"/>
    <property type="molecule type" value="Genomic_DNA"/>
</dbReference>
<dbReference type="PANTHER" id="PTHR23546">
    <property type="entry name" value="TRANSPORT PROTEIN"/>
    <property type="match status" value="1"/>
</dbReference>
<feature type="transmembrane region" description="Helical" evidence="1">
    <location>
        <begin position="47"/>
        <end position="71"/>
    </location>
</feature>
<reference evidence="2 3" key="1">
    <citation type="submission" date="2019-02" db="EMBL/GenBank/DDBJ databases">
        <title>Kribbella capetownensis sp. nov. and Kribbella speibonae sp. nov., isolated from soil.</title>
        <authorList>
            <person name="Curtis S.M."/>
            <person name="Norton I."/>
            <person name="Everest G.J."/>
            <person name="Meyers P.R."/>
        </authorList>
    </citation>
    <scope>NUCLEOTIDE SEQUENCE [LARGE SCALE GENOMIC DNA]</scope>
    <source>
        <strain evidence="2 3">YM55</strain>
    </source>
</reference>
<evidence type="ECO:0000313" key="3">
    <source>
        <dbReference type="Proteomes" id="UP000294225"/>
    </source>
</evidence>
<protein>
    <submittedName>
        <fullName evidence="2">MFS transporter</fullName>
    </submittedName>
</protein>
<feature type="transmembrane region" description="Helical" evidence="1">
    <location>
        <begin position="264"/>
        <end position="284"/>
    </location>
</feature>
<feature type="transmembrane region" description="Helical" evidence="1">
    <location>
        <begin position="180"/>
        <end position="198"/>
    </location>
</feature>
<evidence type="ECO:0000256" key="1">
    <source>
        <dbReference type="SAM" id="Phobius"/>
    </source>
</evidence>
<comment type="caution">
    <text evidence="2">The sequence shown here is derived from an EMBL/GenBank/DDBJ whole genome shotgun (WGS) entry which is preliminary data.</text>
</comment>
<feature type="transmembrane region" description="Helical" evidence="1">
    <location>
        <begin position="324"/>
        <end position="348"/>
    </location>
</feature>